<feature type="compositionally biased region" description="Low complexity" evidence="2">
    <location>
        <begin position="95"/>
        <end position="109"/>
    </location>
</feature>
<feature type="region of interest" description="Disordered" evidence="2">
    <location>
        <begin position="95"/>
        <end position="175"/>
    </location>
</feature>
<dbReference type="InterPro" id="IPR034586">
    <property type="entry name" value="Bfa1/Byr4"/>
</dbReference>
<feature type="compositionally biased region" description="Polar residues" evidence="2">
    <location>
        <begin position="122"/>
        <end position="168"/>
    </location>
</feature>
<organism evidence="3 4">
    <name type="scientific">Pichia californica</name>
    <dbReference type="NCBI Taxonomy" id="460514"/>
    <lineage>
        <taxon>Eukaryota</taxon>
        <taxon>Fungi</taxon>
        <taxon>Dikarya</taxon>
        <taxon>Ascomycota</taxon>
        <taxon>Saccharomycotina</taxon>
        <taxon>Pichiomycetes</taxon>
        <taxon>Pichiales</taxon>
        <taxon>Pichiaceae</taxon>
        <taxon>Pichia</taxon>
    </lineage>
</organism>
<keyword evidence="1" id="KW-0175">Coiled coil</keyword>
<evidence type="ECO:0000256" key="2">
    <source>
        <dbReference type="SAM" id="MobiDB-lite"/>
    </source>
</evidence>
<dbReference type="GO" id="GO:1990334">
    <property type="term" value="C:Bfa1-Bub2 complex"/>
    <property type="evidence" value="ECO:0007669"/>
    <property type="project" value="InterPro"/>
</dbReference>
<accession>A0A9P6WJ84</accession>
<gene>
    <name evidence="3" type="ORF">C6P40_001399</name>
</gene>
<reference evidence="3" key="1">
    <citation type="submission" date="2020-11" db="EMBL/GenBank/DDBJ databases">
        <title>Kefir isolates.</title>
        <authorList>
            <person name="Marcisauskas S."/>
            <person name="Kim Y."/>
            <person name="Blasche S."/>
        </authorList>
    </citation>
    <scope>NUCLEOTIDE SEQUENCE</scope>
    <source>
        <strain evidence="3">Olga-1</strain>
    </source>
</reference>
<feature type="coiled-coil region" evidence="1">
    <location>
        <begin position="200"/>
        <end position="227"/>
    </location>
</feature>
<evidence type="ECO:0000313" key="4">
    <source>
        <dbReference type="Proteomes" id="UP000697127"/>
    </source>
</evidence>
<sequence length="955" mass="106023">MESEFQKLKLRPSDLSTVHEFDERSTLTKQNVKLLEKKKQLQNYIDNDDDDDYDEGFTDDMSQYLGDSDTQREGFIDYKIKNQIDMANQNISISNINDNNDINDNNNNKKPAKTPKKLKSVLKSNLHTPMGNQMYTIPNTHSNDANMESEGSSLSSRTPSSVHSQYSESDTENSDYAADYDEFKKEEEEIKNINLTQMFKRKQIEAIKRAEEEKKFIQAQYLRTRNNNNNNNNKSISKKSHPYTEMNYGMGNIEDITNDIDFEGMNIIDPSKLIRFRTNSSPIMPTSLGRKKSLPIMRMVTSINGSPKKVKKYMSTMDMNSELKKIPKSTYTNFNRYTKNEPDNFDNLNDFDYDLTITLSDYEKLKRKSQNFDFSKYVENPSQHEQKRKYHKDSRYKKYIFDNENDSKTARLTKAGKIKLIRSLGKPKVRKVMPGHMYGEIVYDPQLNKWCGNEEDLFRFDSIGYVKPQLITKQESIPQVVGNMMYDDKNLRWVSMTGNYEDDPFGDEFDTIINEVNDIEKKKPNIVKSDFARGFSGKLIPSESSRSLADHLKKRENFYKVTPEMYKNWKTEESRWIRKVGNWFPTEGVDSLTIPQADKTLLKRETTHCNPIVLSTTTATLTYYSTDTDGNISTSIETTLGTGYVLNSCADLPTTSVTTTVPSVYVSTFTHCDENPHCNSTTWSTTICTDGTIYAGCSVDTTLLPQENGYTATVSTTSCESPIGATGSFSCHATTALVGLNGVSSTFTVTNCDIADFDCPKPSTSTATTYVTDCSGSSEEALCTTGSTGVLVGDSTVYVTTTACSLTGTSTGITGSFVNTASSTTYTDATTTTVITVSNAIVPSFVCPKPSTSTATTYVTDCSGSSEEALCTTGSTGVLVGDSTVYVTTTACSLTGTSTGITGSFVNTASSTTYTDATTTTVITVSNAIVPSFICPKPSTSTTSSIAPKVTISTT</sequence>
<dbReference type="AlphaFoldDB" id="A0A9P6WJ84"/>
<dbReference type="PANTHER" id="PTHR35140:SF1">
    <property type="entry name" value="MITOTIC CHECK POINT PROTEIN BFA1"/>
    <property type="match status" value="1"/>
</dbReference>
<dbReference type="Proteomes" id="UP000697127">
    <property type="component" value="Unassembled WGS sequence"/>
</dbReference>
<name>A0A9P6WJ84_9ASCO</name>
<dbReference type="PANTHER" id="PTHR35140">
    <property type="entry name" value="MITOTIC CHECK POINT PROTEIN BFA1"/>
    <property type="match status" value="1"/>
</dbReference>
<feature type="compositionally biased region" description="Basic residues" evidence="2">
    <location>
        <begin position="110"/>
        <end position="120"/>
    </location>
</feature>
<comment type="caution">
    <text evidence="3">The sequence shown here is derived from an EMBL/GenBank/DDBJ whole genome shotgun (WGS) entry which is preliminary data.</text>
</comment>
<feature type="non-terminal residue" evidence="3">
    <location>
        <position position="1"/>
    </location>
</feature>
<dbReference type="EMBL" id="PUHW01000182">
    <property type="protein sequence ID" value="KAG0688105.1"/>
    <property type="molecule type" value="Genomic_DNA"/>
</dbReference>
<keyword evidence="4" id="KW-1185">Reference proteome</keyword>
<dbReference type="GO" id="GO:0044732">
    <property type="term" value="C:mitotic spindle pole body"/>
    <property type="evidence" value="ECO:0007669"/>
    <property type="project" value="TreeGrafter"/>
</dbReference>
<evidence type="ECO:0000256" key="1">
    <source>
        <dbReference type="SAM" id="Coils"/>
    </source>
</evidence>
<dbReference type="GO" id="GO:0005096">
    <property type="term" value="F:GTPase activator activity"/>
    <property type="evidence" value="ECO:0007669"/>
    <property type="project" value="InterPro"/>
</dbReference>
<proteinExistence type="predicted"/>
<evidence type="ECO:0000313" key="3">
    <source>
        <dbReference type="EMBL" id="KAG0688105.1"/>
    </source>
</evidence>
<dbReference type="GO" id="GO:0031578">
    <property type="term" value="P:mitotic spindle orientation checkpoint signaling"/>
    <property type="evidence" value="ECO:0007669"/>
    <property type="project" value="TreeGrafter"/>
</dbReference>
<protein>
    <submittedName>
        <fullName evidence="3">Uncharacterized protein</fullName>
    </submittedName>
</protein>